<dbReference type="EMBL" id="CAKLPZ010000001">
    <property type="protein sequence ID" value="CAH1000411.1"/>
    <property type="molecule type" value="Genomic_DNA"/>
</dbReference>
<evidence type="ECO:0000313" key="2">
    <source>
        <dbReference type="EMBL" id="CAH1000411.1"/>
    </source>
</evidence>
<organism evidence="2 3">
    <name type="scientific">Neolewinella maritima</name>
    <dbReference type="NCBI Taxonomy" id="1383882"/>
    <lineage>
        <taxon>Bacteria</taxon>
        <taxon>Pseudomonadati</taxon>
        <taxon>Bacteroidota</taxon>
        <taxon>Saprospiria</taxon>
        <taxon>Saprospirales</taxon>
        <taxon>Lewinellaceae</taxon>
        <taxon>Neolewinella</taxon>
    </lineage>
</organism>
<keyword evidence="1" id="KW-0812">Transmembrane</keyword>
<keyword evidence="1" id="KW-0472">Membrane</keyword>
<gene>
    <name evidence="2" type="ORF">LEM8419_01564</name>
</gene>
<accession>A0ABM9B0B8</accession>
<feature type="transmembrane region" description="Helical" evidence="1">
    <location>
        <begin position="160"/>
        <end position="177"/>
    </location>
</feature>
<feature type="transmembrane region" description="Helical" evidence="1">
    <location>
        <begin position="21"/>
        <end position="43"/>
    </location>
</feature>
<dbReference type="Proteomes" id="UP000837803">
    <property type="component" value="Unassembled WGS sequence"/>
</dbReference>
<evidence type="ECO:0000313" key="3">
    <source>
        <dbReference type="Proteomes" id="UP000837803"/>
    </source>
</evidence>
<evidence type="ECO:0000256" key="1">
    <source>
        <dbReference type="SAM" id="Phobius"/>
    </source>
</evidence>
<name>A0ABM9B0B8_9BACT</name>
<keyword evidence="1" id="KW-1133">Transmembrane helix</keyword>
<protein>
    <recommendedName>
        <fullName evidence="4">Oxidase</fullName>
    </recommendedName>
</protein>
<keyword evidence="3" id="KW-1185">Reference proteome</keyword>
<feature type="transmembrane region" description="Helical" evidence="1">
    <location>
        <begin position="136"/>
        <end position="153"/>
    </location>
</feature>
<comment type="caution">
    <text evidence="2">The sequence shown here is derived from an EMBL/GenBank/DDBJ whole genome shotgun (WGS) entry which is preliminary data.</text>
</comment>
<feature type="transmembrane region" description="Helical" evidence="1">
    <location>
        <begin position="63"/>
        <end position="92"/>
    </location>
</feature>
<feature type="transmembrane region" description="Helical" evidence="1">
    <location>
        <begin position="104"/>
        <end position="124"/>
    </location>
</feature>
<evidence type="ECO:0008006" key="4">
    <source>
        <dbReference type="Google" id="ProtNLM"/>
    </source>
</evidence>
<proteinExistence type="predicted"/>
<reference evidence="2" key="1">
    <citation type="submission" date="2021-12" db="EMBL/GenBank/DDBJ databases">
        <authorList>
            <person name="Rodrigo-Torres L."/>
            <person name="Arahal R. D."/>
            <person name="Lucena T."/>
        </authorList>
    </citation>
    <scope>NUCLEOTIDE SEQUENCE</scope>
    <source>
        <strain evidence="2">CECT 8419</strain>
    </source>
</reference>
<sequence>MIPVATRSIFMKPIELPSRRTYIWVLGVAAFCALAVGGTFLIAEVNDLSAGTFTRDPLAISSLPWYTGYLSQLTAMCWAGTSSIALFAGTVSKRLGRVSPSSDLLIYLGAFALLMGLDDVLMLHEGLAKTVGIPEEVFYLTYAGLSAGCWWLYRGVLEHTPYLLLLVTLACFALSVLDDVVGVPLVDPFLFEDGFKFMGVISWLAYHYRLGLLCLRIDPATT</sequence>